<organism evidence="1 2">
    <name type="scientific">Hygrophoropsis aurantiaca</name>
    <dbReference type="NCBI Taxonomy" id="72124"/>
    <lineage>
        <taxon>Eukaryota</taxon>
        <taxon>Fungi</taxon>
        <taxon>Dikarya</taxon>
        <taxon>Basidiomycota</taxon>
        <taxon>Agaricomycotina</taxon>
        <taxon>Agaricomycetes</taxon>
        <taxon>Agaricomycetidae</taxon>
        <taxon>Boletales</taxon>
        <taxon>Coniophorineae</taxon>
        <taxon>Hygrophoropsidaceae</taxon>
        <taxon>Hygrophoropsis</taxon>
    </lineage>
</organism>
<evidence type="ECO:0000313" key="1">
    <source>
        <dbReference type="EMBL" id="KAH7904908.1"/>
    </source>
</evidence>
<proteinExistence type="predicted"/>
<reference evidence="1" key="1">
    <citation type="journal article" date="2021" name="New Phytol.">
        <title>Evolutionary innovations through gain and loss of genes in the ectomycorrhizal Boletales.</title>
        <authorList>
            <person name="Wu G."/>
            <person name="Miyauchi S."/>
            <person name="Morin E."/>
            <person name="Kuo A."/>
            <person name="Drula E."/>
            <person name="Varga T."/>
            <person name="Kohler A."/>
            <person name="Feng B."/>
            <person name="Cao Y."/>
            <person name="Lipzen A."/>
            <person name="Daum C."/>
            <person name="Hundley H."/>
            <person name="Pangilinan J."/>
            <person name="Johnson J."/>
            <person name="Barry K."/>
            <person name="LaButti K."/>
            <person name="Ng V."/>
            <person name="Ahrendt S."/>
            <person name="Min B."/>
            <person name="Choi I.G."/>
            <person name="Park H."/>
            <person name="Plett J.M."/>
            <person name="Magnuson J."/>
            <person name="Spatafora J.W."/>
            <person name="Nagy L.G."/>
            <person name="Henrissat B."/>
            <person name="Grigoriev I.V."/>
            <person name="Yang Z.L."/>
            <person name="Xu J."/>
            <person name="Martin F.M."/>
        </authorList>
    </citation>
    <scope>NUCLEOTIDE SEQUENCE</scope>
    <source>
        <strain evidence="1">ATCC 28755</strain>
    </source>
</reference>
<comment type="caution">
    <text evidence="1">The sequence shown here is derived from an EMBL/GenBank/DDBJ whole genome shotgun (WGS) entry which is preliminary data.</text>
</comment>
<dbReference type="EMBL" id="MU268327">
    <property type="protein sequence ID" value="KAH7904908.1"/>
    <property type="molecule type" value="Genomic_DNA"/>
</dbReference>
<gene>
    <name evidence="1" type="ORF">BJ138DRAFT_1118960</name>
</gene>
<accession>A0ACB7ZVZ5</accession>
<dbReference type="Proteomes" id="UP000790377">
    <property type="component" value="Unassembled WGS sequence"/>
</dbReference>
<evidence type="ECO:0000313" key="2">
    <source>
        <dbReference type="Proteomes" id="UP000790377"/>
    </source>
</evidence>
<sequence length="510" mass="53131">MSVVPVTTPKSLSGGASTRTLVTPKKEESVSGGTSIRTLVTPKKEVPAKGKQRMQSHSRITIYDDHNGYSDKSPDTDLGLTDADPGLTLFAPHTPSLRTPASTSSSTLSLSTISSPLSLASENPFTPTLAHSPVTILRSFGPCTEAALEELGYSDTVHATCLALSQEFLLKRWARMLATRVPNMCERDTGTIGHAMQEDRWTHAEWGNPSDLKGGAPPLERLAQAVANEECKFVRITKAEVKDRACRIKNGEVLTPPHEPATVLETLTQHVPGQGHEISTSPQLPLSLDSHLWTIRPHSESPGDFGPPADDFPPTDDLSSCEATPDQASTRITDDLVDPALRATSTASTTSASPTPTPAPTATVQPLVSTSPSVTTMPPPKTNAAPPQAALASPTPVSAAPGPPTSPTLDTTATPTSTPPAATASPVSVPPTAPVSAVPATAPVSSPPAGPMSAPPATSSPLGTASESSPSAAHNVCDTEEPSRRSKRVRTMTEKGAELARAGKHARKTV</sequence>
<keyword evidence="2" id="KW-1185">Reference proteome</keyword>
<name>A0ACB7ZVZ5_9AGAM</name>
<protein>
    <submittedName>
        <fullName evidence="1">Uncharacterized protein</fullName>
    </submittedName>
</protein>